<reference evidence="3 4" key="1">
    <citation type="journal article" date="2013" name="Int. J. Syst. Evol. Microbiol.">
        <title>Ilumatobacter nonamiense sp. nov. and Ilumatobacter coccineum sp. nov., isolated from seashore sand.</title>
        <authorList>
            <person name="Matsumoto A."/>
            <person name="Kasai H."/>
            <person name="Matsuo Y."/>
            <person name="Shizuri Y."/>
            <person name="Ichikawa N."/>
            <person name="Fujita N."/>
            <person name="Omura S."/>
            <person name="Takahashi Y."/>
        </authorList>
    </citation>
    <scope>NUCLEOTIDE SEQUENCE [LARGE SCALE GENOMIC DNA]</scope>
    <source>
        <strain evidence="4">NBRC 103263 / KCTC 29153 / YM16-304</strain>
    </source>
</reference>
<dbReference type="Proteomes" id="UP000011863">
    <property type="component" value="Chromosome"/>
</dbReference>
<feature type="domain" description="Bacterial type II secretion system protein E" evidence="2">
    <location>
        <begin position="98"/>
        <end position="396"/>
    </location>
</feature>
<dbReference type="CDD" id="cd01130">
    <property type="entry name" value="VirB11-like_ATPase"/>
    <property type="match status" value="1"/>
</dbReference>
<dbReference type="EMBL" id="AP012057">
    <property type="protein sequence ID" value="BAN00448.1"/>
    <property type="molecule type" value="Genomic_DNA"/>
</dbReference>
<dbReference type="InterPro" id="IPR027417">
    <property type="entry name" value="P-loop_NTPase"/>
</dbReference>
<dbReference type="SUPFAM" id="SSF52540">
    <property type="entry name" value="P-loop containing nucleoside triphosphate hydrolases"/>
    <property type="match status" value="1"/>
</dbReference>
<evidence type="ECO:0000313" key="4">
    <source>
        <dbReference type="Proteomes" id="UP000011863"/>
    </source>
</evidence>
<dbReference type="GO" id="GO:0016887">
    <property type="term" value="F:ATP hydrolysis activity"/>
    <property type="evidence" value="ECO:0007669"/>
    <property type="project" value="InterPro"/>
</dbReference>
<dbReference type="Gene3D" id="3.40.50.300">
    <property type="entry name" value="P-loop containing nucleotide triphosphate hydrolases"/>
    <property type="match status" value="1"/>
</dbReference>
<dbReference type="InterPro" id="IPR001482">
    <property type="entry name" value="T2SS/T4SS_dom"/>
</dbReference>
<evidence type="ECO:0000313" key="3">
    <source>
        <dbReference type="EMBL" id="BAN00448.1"/>
    </source>
</evidence>
<dbReference type="KEGG" id="aym:YM304_01340"/>
<dbReference type="Pfam" id="PF00437">
    <property type="entry name" value="T2SSE"/>
    <property type="match status" value="1"/>
</dbReference>
<dbReference type="OrthoDB" id="9810761at2"/>
<sequence>MSIDTGAARRGRAPHVLDPVVAVVTDRVAVRLIDAIERDEESAAPSHLATDERRQQLMVGAWISDEVAAINEDRLRTGIGPLGIDDEHDVRSRVVAELTGAGPLEPYLSDVGVEEIDVNSASSTWVTYADGRKVDVGALWASTADLTAFQKRLALRMRGTGEGRLDTSSPMLTMQSNDGSRIVMVLGGSTEHGISTHPRIAIRRFVVRQVGLDGLADLGLFPSSLVSQLRALVRCGFTMLVSGPPGAGKTTLLTELLGEVSPLERIITVEKNLLELRLEDDPRHPDAPALFTRHSNAEGEGEITTRELVELTRRLNPDRVVVGELVEDEALDMLDVASMCKRGSLATIHAHTADIVLQRLAYYVSKSNTDLPEFAVWSLIAQTVDFVVHIDLVRNAAADQPPVRTVTSIIEVGGLGEAGGVSSTEVWGLDDVGQLTQLAPLSTRHLRRLRQSGYATEEFSVNGATA</sequence>
<protein>
    <submittedName>
        <fullName evidence="3">Putative type II secretion system protein E</fullName>
    </submittedName>
</protein>
<accession>A0A6C7E765</accession>
<proteinExistence type="inferred from homology"/>
<name>A0A6C7E765_ILUCY</name>
<dbReference type="AlphaFoldDB" id="A0A6C7E765"/>
<dbReference type="InterPro" id="IPR050921">
    <property type="entry name" value="T4SS_GSP_E_ATPase"/>
</dbReference>
<organism evidence="3 4">
    <name type="scientific">Ilumatobacter coccineus (strain NBRC 103263 / KCTC 29153 / YM16-304)</name>
    <dbReference type="NCBI Taxonomy" id="1313172"/>
    <lineage>
        <taxon>Bacteria</taxon>
        <taxon>Bacillati</taxon>
        <taxon>Actinomycetota</taxon>
        <taxon>Acidimicrobiia</taxon>
        <taxon>Acidimicrobiales</taxon>
        <taxon>Ilumatobacteraceae</taxon>
        <taxon>Ilumatobacter</taxon>
    </lineage>
</organism>
<dbReference type="PANTHER" id="PTHR30486">
    <property type="entry name" value="TWITCHING MOTILITY PROTEIN PILT"/>
    <property type="match status" value="1"/>
</dbReference>
<dbReference type="PANTHER" id="PTHR30486:SF6">
    <property type="entry name" value="TYPE IV PILUS RETRACTATION ATPASE PILT"/>
    <property type="match status" value="1"/>
</dbReference>
<gene>
    <name evidence="3" type="primary">gspE</name>
    <name evidence="3" type="ORF">YM304_01340</name>
</gene>
<comment type="similarity">
    <text evidence="1">Belongs to the GSP E family.</text>
</comment>
<dbReference type="Gene3D" id="3.30.450.380">
    <property type="match status" value="1"/>
</dbReference>
<keyword evidence="4" id="KW-1185">Reference proteome</keyword>
<dbReference type="RefSeq" id="WP_015439696.1">
    <property type="nucleotide sequence ID" value="NC_020520.1"/>
</dbReference>
<evidence type="ECO:0000259" key="2">
    <source>
        <dbReference type="Pfam" id="PF00437"/>
    </source>
</evidence>
<evidence type="ECO:0000256" key="1">
    <source>
        <dbReference type="ARBA" id="ARBA00006611"/>
    </source>
</evidence>